<dbReference type="Gene3D" id="3.40.225.10">
    <property type="entry name" value="Class II aldolase/adducin N-terminal domain"/>
    <property type="match status" value="1"/>
</dbReference>
<dbReference type="EMBL" id="PDKO01000001">
    <property type="protein sequence ID" value="RXJ64443.1"/>
    <property type="molecule type" value="Genomic_DNA"/>
</dbReference>
<accession>A0A4Q0Y3Y1</accession>
<gene>
    <name evidence="2" type="ORF">CRV06_00345</name>
</gene>
<proteinExistence type="predicted"/>
<protein>
    <recommendedName>
        <fullName evidence="1">Class II aldolase/adducin N-terminal domain-containing protein</fullName>
    </recommendedName>
</protein>
<dbReference type="NCBIfam" id="NF004492">
    <property type="entry name" value="PRK05834.1"/>
    <property type="match status" value="1"/>
</dbReference>
<evidence type="ECO:0000259" key="1">
    <source>
        <dbReference type="SMART" id="SM01007"/>
    </source>
</evidence>
<dbReference type="SUPFAM" id="SSF53639">
    <property type="entry name" value="AraD/HMP-PK domain-like"/>
    <property type="match status" value="1"/>
</dbReference>
<dbReference type="InterPro" id="IPR001303">
    <property type="entry name" value="Aldolase_II/adducin_N"/>
</dbReference>
<dbReference type="AlphaFoldDB" id="A0A4Q0Y3Y1"/>
<keyword evidence="3" id="KW-1185">Reference proteome</keyword>
<reference evidence="2 3" key="1">
    <citation type="submission" date="2017-10" db="EMBL/GenBank/DDBJ databases">
        <title>Genomics of the genus Arcobacter.</title>
        <authorList>
            <person name="Perez-Cataluna A."/>
            <person name="Figueras M.J."/>
        </authorList>
    </citation>
    <scope>NUCLEOTIDE SEQUENCE [LARGE SCALE GENOMIC DNA]</scope>
    <source>
        <strain evidence="2 3">DSM 24636</strain>
    </source>
</reference>
<organism evidence="2 3">
    <name type="scientific">Halarcobacter anaerophilus</name>
    <dbReference type="NCBI Taxonomy" id="877500"/>
    <lineage>
        <taxon>Bacteria</taxon>
        <taxon>Pseudomonadati</taxon>
        <taxon>Campylobacterota</taxon>
        <taxon>Epsilonproteobacteria</taxon>
        <taxon>Campylobacterales</taxon>
        <taxon>Arcobacteraceae</taxon>
        <taxon>Halarcobacter</taxon>
    </lineage>
</organism>
<name>A0A4Q0Y3Y1_9BACT</name>
<dbReference type="STRING" id="877500.GCA_000935065_02682"/>
<dbReference type="InterPro" id="IPR036409">
    <property type="entry name" value="Aldolase_II/adducin_N_sf"/>
</dbReference>
<dbReference type="Pfam" id="PF00596">
    <property type="entry name" value="Aldolase_II"/>
    <property type="match status" value="1"/>
</dbReference>
<dbReference type="Proteomes" id="UP000290191">
    <property type="component" value="Unassembled WGS sequence"/>
</dbReference>
<evidence type="ECO:0000313" key="3">
    <source>
        <dbReference type="Proteomes" id="UP000290191"/>
    </source>
</evidence>
<dbReference type="SMART" id="SM01007">
    <property type="entry name" value="Aldolase_II"/>
    <property type="match status" value="1"/>
</dbReference>
<evidence type="ECO:0000313" key="2">
    <source>
        <dbReference type="EMBL" id="RXJ64443.1"/>
    </source>
</evidence>
<dbReference type="OrthoDB" id="5344510at2"/>
<dbReference type="RefSeq" id="WP_129080880.1">
    <property type="nucleotide sequence ID" value="NZ_CP041070.1"/>
</dbReference>
<sequence>MIDSNVVKLLSNLSLTMFRKNFFGIYHGAISAKLDYNSFVINTADAIFDEMDDNSFCKLNMTKKDYRWKIASIESDIHSTIYTNIHEAKYIAFGVPIYTTAYTFEHDEIVFDDYFGKVTLGGRVPIYDPGDFSTWYSRNALEITKYLKESNERIMVIKGVGTYVYDRDINNLVKTVAILENSCRLLSLKSSYQ</sequence>
<feature type="domain" description="Class II aldolase/adducin N-terminal" evidence="1">
    <location>
        <begin position="8"/>
        <end position="187"/>
    </location>
</feature>
<comment type="caution">
    <text evidence="2">The sequence shown here is derived from an EMBL/GenBank/DDBJ whole genome shotgun (WGS) entry which is preliminary data.</text>
</comment>